<sequence length="501" mass="56028">MAIPVASTTLSRTESINLGALSLVCVAVLVRTLEGDGEPLIASLALSGFAFAATYATIRWLGPTFIKAGLKGRDLSKVNNSHYLPECMGAVCAIVYLLIIIVFIPFPFYKDIVVATSGGGNRDVVMNVEFVEKGRLLHKFPHSKVCLSPSSSSIGSYKQYSPEYTLATNKNPLQLASFLSAIISLQSITLLGIGDDLFDIRWRHKFFIPAFASIPLLIIYFVDFGVTSIVLPTFLQPYVGRELFDLGILYYGYMAAFCIFSPNSINILAGINGIEVTQSIVIALLLAFNDALYLFTPYPHPATDSHLFSLFFLLPFLGVSFALLYHNWYPARVFVGDTYCYFAGMVFVVVSILGHFSKTLILLLIPQIFNFVYSVPQLFGLVPCPRHRLPHFNARTGLLEPSVTKWDKEKQPHPIIAKALHLLAQFRLLRLKQDEDGRIEETSNFTILNLWLVWRGPMREDRLAIEITVMQTLVGLFGLFVRHRLALLIFREDNLSIRSAV</sequence>
<evidence type="ECO:0000313" key="21">
    <source>
        <dbReference type="Proteomes" id="UP000286045"/>
    </source>
</evidence>
<dbReference type="InterPro" id="IPR033895">
    <property type="entry name" value="GPT"/>
</dbReference>
<dbReference type="Pfam" id="PF00953">
    <property type="entry name" value="Glycos_transf_4"/>
    <property type="match status" value="1"/>
</dbReference>
<feature type="transmembrane region" description="Helical" evidence="19">
    <location>
        <begin position="83"/>
        <end position="106"/>
    </location>
</feature>
<evidence type="ECO:0000256" key="4">
    <source>
        <dbReference type="ARBA" id="ARBA00009317"/>
    </source>
</evidence>
<reference evidence="20 21" key="1">
    <citation type="submission" date="2018-12" db="EMBL/GenBank/DDBJ databases">
        <title>Draft genome sequence of Xylaria grammica IHI A82.</title>
        <authorList>
            <person name="Buettner E."/>
            <person name="Kellner H."/>
        </authorList>
    </citation>
    <scope>NUCLEOTIDE SEQUENCE [LARGE SCALE GENOMIC DNA]</scope>
    <source>
        <strain evidence="20 21">IHI A82</strain>
    </source>
</reference>
<evidence type="ECO:0000256" key="3">
    <source>
        <dbReference type="ARBA" id="ARBA00004922"/>
    </source>
</evidence>
<evidence type="ECO:0000256" key="18">
    <source>
        <dbReference type="ARBA" id="ARBA00045078"/>
    </source>
</evidence>
<dbReference type="PANTHER" id="PTHR10571:SF0">
    <property type="entry name" value="UDP-N-ACETYLGLUCOSAMINE--DOLICHYL-PHOSPHATE N-ACETYLGLUCOSAMINEPHOSPHOTRANSFERASE"/>
    <property type="match status" value="1"/>
</dbReference>
<evidence type="ECO:0000256" key="16">
    <source>
        <dbReference type="ARBA" id="ARBA00033238"/>
    </source>
</evidence>
<feature type="transmembrane region" description="Helical" evidence="19">
    <location>
        <begin position="39"/>
        <end position="62"/>
    </location>
</feature>
<keyword evidence="14 19" id="KW-0472">Membrane</keyword>
<evidence type="ECO:0000256" key="6">
    <source>
        <dbReference type="ARBA" id="ARBA00017659"/>
    </source>
</evidence>
<comment type="subcellular location">
    <subcellularLocation>
        <location evidence="2">Endoplasmic reticulum membrane</location>
        <topology evidence="2">Multi-pass membrane protein</topology>
    </subcellularLocation>
</comment>
<feature type="transmembrane region" description="Helical" evidence="19">
    <location>
        <begin position="276"/>
        <end position="295"/>
    </location>
</feature>
<dbReference type="PANTHER" id="PTHR10571">
    <property type="entry name" value="UDP-N-ACETYLGLUCOSAMINE--DOLICHYL-PHOSPHATE N-ACETYLGLUCOSAMINEPHOSPHOTRANSFERASE"/>
    <property type="match status" value="1"/>
</dbReference>
<feature type="transmembrane region" description="Helical" evidence="19">
    <location>
        <begin position="338"/>
        <end position="356"/>
    </location>
</feature>
<dbReference type="STRING" id="363999.A0A439CLS0"/>
<dbReference type="GO" id="GO:0046872">
    <property type="term" value="F:metal ion binding"/>
    <property type="evidence" value="ECO:0007669"/>
    <property type="project" value="UniProtKB-KW"/>
</dbReference>
<keyword evidence="7" id="KW-0328">Glycosyltransferase</keyword>
<dbReference type="EC" id="2.7.8.15" evidence="5"/>
<comment type="function">
    <text evidence="17">UDP-N-acetylglucosamine--dolichyl-phosphate N-acetylglucosaminephosphotransferase that operates in the biosynthetic pathway of dolichol-linked oligosaccharides, the glycan precursors employed in protein asparagine (N)-glycosylation. The assembly of dolichol-linked oligosaccharides begins on the cytosolic side of the endoplasmic reticulum membrane and finishes in its lumen. The sequential addition of sugars to dolichol pyrophosphate produces dolichol-linked oligosaccharides containing fourteen sugars, including two GlcNAcs, nine mannoses and three glucoses. Once assembled, the oligosaccharide is transferred from the lipid to nascent proteins by oligosaccharyltransferases. Catalyzes the initial step of dolichol-linked oligosaccharide biosynthesis, transfering GlcNAc-1-P from cytosolic UDP-GlcNAc onto the carrier lipid dolichyl phosphate (P-dolichol), yielding GlcNAc-P-P-dolichol embedded in the cytoplasmic leaflet of the endoplasmic reticulum membrane.</text>
</comment>
<evidence type="ECO:0000256" key="10">
    <source>
        <dbReference type="ARBA" id="ARBA00022723"/>
    </source>
</evidence>
<proteinExistence type="inferred from homology"/>
<name>A0A439CLS0_9PEZI</name>
<evidence type="ECO:0000256" key="2">
    <source>
        <dbReference type="ARBA" id="ARBA00004477"/>
    </source>
</evidence>
<dbReference type="GO" id="GO:0005789">
    <property type="term" value="C:endoplasmic reticulum membrane"/>
    <property type="evidence" value="ECO:0007669"/>
    <property type="project" value="UniProtKB-SubCell"/>
</dbReference>
<feature type="transmembrane region" description="Helical" evidence="19">
    <location>
        <begin position="175"/>
        <end position="194"/>
    </location>
</feature>
<keyword evidence="9 19" id="KW-0812">Transmembrane</keyword>
<comment type="similarity">
    <text evidence="4">Belongs to the glycosyltransferase 4 family.</text>
</comment>
<evidence type="ECO:0000256" key="17">
    <source>
        <dbReference type="ARBA" id="ARBA00044717"/>
    </source>
</evidence>
<keyword evidence="8" id="KW-0808">Transferase</keyword>
<evidence type="ECO:0000256" key="12">
    <source>
        <dbReference type="ARBA" id="ARBA00022842"/>
    </source>
</evidence>
<dbReference type="AlphaFoldDB" id="A0A439CLS0"/>
<evidence type="ECO:0000256" key="8">
    <source>
        <dbReference type="ARBA" id="ARBA00022679"/>
    </source>
</evidence>
<dbReference type="CDD" id="cd06855">
    <property type="entry name" value="GT_GPT_euk"/>
    <property type="match status" value="1"/>
</dbReference>
<evidence type="ECO:0000256" key="9">
    <source>
        <dbReference type="ARBA" id="ARBA00022692"/>
    </source>
</evidence>
<protein>
    <recommendedName>
        <fullName evidence="6">UDP-N-acetylglucosamine--dolichyl-phosphate N-acetylglucosaminephosphotransferase</fullName>
        <ecNumber evidence="5">2.7.8.15</ecNumber>
    </recommendedName>
    <alternativeName>
        <fullName evidence="15">GlcNAc-1-P transferase</fullName>
    </alternativeName>
    <alternativeName>
        <fullName evidence="16">N-acetylglucosamine-1-phosphate transferase</fullName>
    </alternativeName>
</protein>
<evidence type="ECO:0000256" key="19">
    <source>
        <dbReference type="SAM" id="Phobius"/>
    </source>
</evidence>
<evidence type="ECO:0000256" key="13">
    <source>
        <dbReference type="ARBA" id="ARBA00022989"/>
    </source>
</evidence>
<evidence type="ECO:0000256" key="7">
    <source>
        <dbReference type="ARBA" id="ARBA00022676"/>
    </source>
</evidence>
<keyword evidence="11" id="KW-0256">Endoplasmic reticulum</keyword>
<evidence type="ECO:0000256" key="5">
    <source>
        <dbReference type="ARBA" id="ARBA00013225"/>
    </source>
</evidence>
<organism evidence="20 21">
    <name type="scientific">Xylaria grammica</name>
    <dbReference type="NCBI Taxonomy" id="363999"/>
    <lineage>
        <taxon>Eukaryota</taxon>
        <taxon>Fungi</taxon>
        <taxon>Dikarya</taxon>
        <taxon>Ascomycota</taxon>
        <taxon>Pezizomycotina</taxon>
        <taxon>Sordariomycetes</taxon>
        <taxon>Xylariomycetidae</taxon>
        <taxon>Xylariales</taxon>
        <taxon>Xylariaceae</taxon>
        <taxon>Xylaria</taxon>
    </lineage>
</organism>
<keyword evidence="12" id="KW-0460">Magnesium</keyword>
<evidence type="ECO:0000313" key="20">
    <source>
        <dbReference type="EMBL" id="RWA03117.1"/>
    </source>
</evidence>
<evidence type="ECO:0000256" key="1">
    <source>
        <dbReference type="ARBA" id="ARBA00001946"/>
    </source>
</evidence>
<feature type="transmembrane region" description="Helical" evidence="19">
    <location>
        <begin position="16"/>
        <end position="33"/>
    </location>
</feature>
<comment type="caution">
    <text evidence="20">The sequence shown here is derived from an EMBL/GenBank/DDBJ whole genome shotgun (WGS) entry which is preliminary data.</text>
</comment>
<gene>
    <name evidence="20" type="ORF">EKO27_g11989</name>
</gene>
<evidence type="ECO:0000256" key="15">
    <source>
        <dbReference type="ARBA" id="ARBA00029567"/>
    </source>
</evidence>
<keyword evidence="21" id="KW-1185">Reference proteome</keyword>
<keyword evidence="13 19" id="KW-1133">Transmembrane helix</keyword>
<dbReference type="GO" id="GO:0006488">
    <property type="term" value="P:dolichol-linked oligosaccharide biosynthetic process"/>
    <property type="evidence" value="ECO:0007669"/>
    <property type="project" value="InterPro"/>
</dbReference>
<evidence type="ECO:0000256" key="11">
    <source>
        <dbReference type="ARBA" id="ARBA00022824"/>
    </source>
</evidence>
<dbReference type="InterPro" id="IPR000715">
    <property type="entry name" value="Glycosyl_transferase_4"/>
</dbReference>
<feature type="transmembrane region" description="Helical" evidence="19">
    <location>
        <begin position="206"/>
        <end position="230"/>
    </location>
</feature>
<dbReference type="Proteomes" id="UP000286045">
    <property type="component" value="Unassembled WGS sequence"/>
</dbReference>
<accession>A0A439CLS0</accession>
<feature type="transmembrane region" description="Helical" evidence="19">
    <location>
        <begin position="307"/>
        <end position="326"/>
    </location>
</feature>
<evidence type="ECO:0000256" key="14">
    <source>
        <dbReference type="ARBA" id="ARBA00023136"/>
    </source>
</evidence>
<comment type="catalytic activity">
    <reaction evidence="18">
        <text>a di-trans,poly-cis-dolichyl phosphate + UDP-N-acetyl-alpha-D-glucosamine = an N-acetyl-alpha-D-glucosaminyl-diphospho-di-trans,poly-cis-dolichol + UMP</text>
        <dbReference type="Rhea" id="RHEA:13289"/>
        <dbReference type="Rhea" id="RHEA-COMP:19498"/>
        <dbReference type="Rhea" id="RHEA-COMP:19507"/>
        <dbReference type="ChEBI" id="CHEBI:57683"/>
        <dbReference type="ChEBI" id="CHEBI:57705"/>
        <dbReference type="ChEBI" id="CHEBI:57865"/>
        <dbReference type="ChEBI" id="CHEBI:58427"/>
        <dbReference type="EC" id="2.7.8.15"/>
    </reaction>
    <physiologicalReaction direction="left-to-right" evidence="18">
        <dbReference type="Rhea" id="RHEA:13290"/>
    </physiologicalReaction>
</comment>
<dbReference type="UniPathway" id="UPA00378"/>
<comment type="cofactor">
    <cofactor evidence="1">
        <name>Mg(2+)</name>
        <dbReference type="ChEBI" id="CHEBI:18420"/>
    </cofactor>
</comment>
<comment type="pathway">
    <text evidence="3">Protein modification; protein glycosylation.</text>
</comment>
<dbReference type="GO" id="GO:0003975">
    <property type="term" value="F:UDP-N-acetylglucosamine-dolichyl-phosphate N-acetylglucosaminephosphotransferase activity"/>
    <property type="evidence" value="ECO:0007669"/>
    <property type="project" value="UniProtKB-EC"/>
</dbReference>
<keyword evidence="10" id="KW-0479">Metal-binding</keyword>
<dbReference type="GO" id="GO:0016757">
    <property type="term" value="F:glycosyltransferase activity"/>
    <property type="evidence" value="ECO:0007669"/>
    <property type="project" value="UniProtKB-KW"/>
</dbReference>
<dbReference type="EMBL" id="RYZI01000937">
    <property type="protein sequence ID" value="RWA03117.1"/>
    <property type="molecule type" value="Genomic_DNA"/>
</dbReference>